<dbReference type="EMBL" id="JAGQHS010000045">
    <property type="protein sequence ID" value="MCA9756188.1"/>
    <property type="molecule type" value="Genomic_DNA"/>
</dbReference>
<dbReference type="GO" id="GO:0005829">
    <property type="term" value="C:cytosol"/>
    <property type="evidence" value="ECO:0007669"/>
    <property type="project" value="TreeGrafter"/>
</dbReference>
<dbReference type="GO" id="GO:0009244">
    <property type="term" value="P:lipopolysaccharide core region biosynthetic process"/>
    <property type="evidence" value="ECO:0007669"/>
    <property type="project" value="TreeGrafter"/>
</dbReference>
<dbReference type="AlphaFoldDB" id="A0A956SFC1"/>
<organism evidence="4 5">
    <name type="scientific">Eiseniibacteriota bacterium</name>
    <dbReference type="NCBI Taxonomy" id="2212470"/>
    <lineage>
        <taxon>Bacteria</taxon>
        <taxon>Candidatus Eiseniibacteriota</taxon>
    </lineage>
</organism>
<protein>
    <submittedName>
        <fullName evidence="4">Glycosyltransferase family 9 protein</fullName>
    </submittedName>
</protein>
<dbReference type="GO" id="GO:0008713">
    <property type="term" value="F:ADP-heptose-lipopolysaccharide heptosyltransferase activity"/>
    <property type="evidence" value="ECO:0007669"/>
    <property type="project" value="TreeGrafter"/>
</dbReference>
<name>A0A956SFC1_UNCEI</name>
<dbReference type="PANTHER" id="PTHR30160">
    <property type="entry name" value="TETRAACYLDISACCHARIDE 4'-KINASE-RELATED"/>
    <property type="match status" value="1"/>
</dbReference>
<keyword evidence="2" id="KW-0808">Transferase</keyword>
<evidence type="ECO:0000256" key="3">
    <source>
        <dbReference type="SAM" id="MobiDB-lite"/>
    </source>
</evidence>
<dbReference type="Gene3D" id="3.40.50.2000">
    <property type="entry name" value="Glycogen Phosphorylase B"/>
    <property type="match status" value="2"/>
</dbReference>
<accession>A0A956SFC1</accession>
<reference evidence="4" key="1">
    <citation type="submission" date="2020-04" db="EMBL/GenBank/DDBJ databases">
        <authorList>
            <person name="Zhang T."/>
        </authorList>
    </citation>
    <scope>NUCLEOTIDE SEQUENCE</scope>
    <source>
        <strain evidence="4">HKST-UBA02</strain>
    </source>
</reference>
<evidence type="ECO:0000313" key="5">
    <source>
        <dbReference type="Proteomes" id="UP000739538"/>
    </source>
</evidence>
<dbReference type="CDD" id="cd03789">
    <property type="entry name" value="GT9_LPS_heptosyltransferase"/>
    <property type="match status" value="1"/>
</dbReference>
<dbReference type="SUPFAM" id="SSF53756">
    <property type="entry name" value="UDP-Glycosyltransferase/glycogen phosphorylase"/>
    <property type="match status" value="1"/>
</dbReference>
<dbReference type="PANTHER" id="PTHR30160:SF22">
    <property type="entry name" value="LIPOPOLYSACCHARIDE CORE BIOSYNTHESIS PROTEIN"/>
    <property type="match status" value="1"/>
</dbReference>
<evidence type="ECO:0000256" key="1">
    <source>
        <dbReference type="ARBA" id="ARBA00022676"/>
    </source>
</evidence>
<gene>
    <name evidence="4" type="ORF">KDA27_10320</name>
</gene>
<sequence>MTGSRTLVLRYHSLGDVVLTTGVVRALHQAGHVVDVVTEAAFVPIFDGLPYVARTWTREEWEAYARGGAAPAVDASAPHSNLDAEFTRIVDLQGSPSSRSATVGYASRVGATRTAVNTRSFARRLLVLRGNVDPGGRIPHAALRYAEAARHDAVPPLTALYPEMRVTAEDQAALTGERADLSVEHGVGQTGSHRPRLALLTGASRKSKAYPFQRFAQVGSSFLERGWDVLWVEAPNAEPAPDRYAGAFRRVAVSLRALKAVLASVDLAVSGDSGPMHLATAFGVPVVAVFGSSIRAFGFTPLGKRTRVLEVAGLRCRPCGVHGRDRCWRGGFPCLDVDPADVVAAGLELVDEVNRDQGRRPDTRPHLDPTSPHRWEVHS</sequence>
<dbReference type="Proteomes" id="UP000739538">
    <property type="component" value="Unassembled WGS sequence"/>
</dbReference>
<proteinExistence type="predicted"/>
<reference evidence="4" key="2">
    <citation type="journal article" date="2021" name="Microbiome">
        <title>Successional dynamics and alternative stable states in a saline activated sludge microbial community over 9 years.</title>
        <authorList>
            <person name="Wang Y."/>
            <person name="Ye J."/>
            <person name="Ju F."/>
            <person name="Liu L."/>
            <person name="Boyd J.A."/>
            <person name="Deng Y."/>
            <person name="Parks D.H."/>
            <person name="Jiang X."/>
            <person name="Yin X."/>
            <person name="Woodcroft B.J."/>
            <person name="Tyson G.W."/>
            <person name="Hugenholtz P."/>
            <person name="Polz M.F."/>
            <person name="Zhang T."/>
        </authorList>
    </citation>
    <scope>NUCLEOTIDE SEQUENCE</scope>
    <source>
        <strain evidence="4">HKST-UBA02</strain>
    </source>
</reference>
<dbReference type="InterPro" id="IPR002201">
    <property type="entry name" value="Glyco_trans_9"/>
</dbReference>
<feature type="region of interest" description="Disordered" evidence="3">
    <location>
        <begin position="355"/>
        <end position="379"/>
    </location>
</feature>
<keyword evidence="1" id="KW-0328">Glycosyltransferase</keyword>
<evidence type="ECO:0000256" key="2">
    <source>
        <dbReference type="ARBA" id="ARBA00022679"/>
    </source>
</evidence>
<comment type="caution">
    <text evidence="4">The sequence shown here is derived from an EMBL/GenBank/DDBJ whole genome shotgun (WGS) entry which is preliminary data.</text>
</comment>
<evidence type="ECO:0000313" key="4">
    <source>
        <dbReference type="EMBL" id="MCA9756188.1"/>
    </source>
</evidence>
<dbReference type="Pfam" id="PF01075">
    <property type="entry name" value="Glyco_transf_9"/>
    <property type="match status" value="1"/>
</dbReference>
<dbReference type="InterPro" id="IPR051199">
    <property type="entry name" value="LPS_LOS_Heptosyltrfase"/>
</dbReference>